<evidence type="ECO:0000313" key="1">
    <source>
        <dbReference type="EMBL" id="OBS71460.1"/>
    </source>
</evidence>
<accession>A0A1A6H0V1</accession>
<comment type="caution">
    <text evidence="1">The sequence shown here is derived from an EMBL/GenBank/DDBJ whole genome shotgun (WGS) entry which is preliminary data.</text>
</comment>
<protein>
    <submittedName>
        <fullName evidence="1">Uncharacterized protein</fullName>
    </submittedName>
</protein>
<dbReference type="GO" id="GO:0036038">
    <property type="term" value="C:MKS complex"/>
    <property type="evidence" value="ECO:0007669"/>
    <property type="project" value="InterPro"/>
</dbReference>
<dbReference type="PANTHER" id="PTHR21274">
    <property type="entry name" value="MECKELIN"/>
    <property type="match status" value="1"/>
</dbReference>
<dbReference type="OrthoDB" id="419138at2759"/>
<proteinExistence type="predicted"/>
<dbReference type="Pfam" id="PF09773">
    <property type="entry name" value="Meckelin"/>
    <property type="match status" value="1"/>
</dbReference>
<evidence type="ECO:0000313" key="2">
    <source>
        <dbReference type="Proteomes" id="UP000092124"/>
    </source>
</evidence>
<dbReference type="Proteomes" id="UP000092124">
    <property type="component" value="Unassembled WGS sequence"/>
</dbReference>
<reference evidence="1 2" key="1">
    <citation type="submission" date="2016-06" db="EMBL/GenBank/DDBJ databases">
        <title>The Draft Genome Sequence and Annotation of the Desert Woodrat Neotoma lepida.</title>
        <authorList>
            <person name="Campbell M."/>
            <person name="Oakeson K.F."/>
            <person name="Yandell M."/>
            <person name="Halpert J.R."/>
            <person name="Dearing D."/>
        </authorList>
    </citation>
    <scope>NUCLEOTIDE SEQUENCE [LARGE SCALE GENOMIC DNA]</scope>
    <source>
        <strain evidence="1">417</strain>
        <tissue evidence="1">Liver</tissue>
    </source>
</reference>
<organism evidence="1 2">
    <name type="scientific">Neotoma lepida</name>
    <name type="common">Desert woodrat</name>
    <dbReference type="NCBI Taxonomy" id="56216"/>
    <lineage>
        <taxon>Eukaryota</taxon>
        <taxon>Metazoa</taxon>
        <taxon>Chordata</taxon>
        <taxon>Craniata</taxon>
        <taxon>Vertebrata</taxon>
        <taxon>Euteleostomi</taxon>
        <taxon>Mammalia</taxon>
        <taxon>Eutheria</taxon>
        <taxon>Euarchontoglires</taxon>
        <taxon>Glires</taxon>
        <taxon>Rodentia</taxon>
        <taxon>Myomorpha</taxon>
        <taxon>Muroidea</taxon>
        <taxon>Cricetidae</taxon>
        <taxon>Neotominae</taxon>
        <taxon>Neotoma</taxon>
    </lineage>
</organism>
<keyword evidence="2" id="KW-1185">Reference proteome</keyword>
<dbReference type="GO" id="GO:0060271">
    <property type="term" value="P:cilium assembly"/>
    <property type="evidence" value="ECO:0007669"/>
    <property type="project" value="InterPro"/>
</dbReference>
<dbReference type="PANTHER" id="PTHR21274:SF2">
    <property type="entry name" value="MECKELIN"/>
    <property type="match status" value="1"/>
</dbReference>
<dbReference type="InterPro" id="IPR019170">
    <property type="entry name" value="Meckelin"/>
</dbReference>
<feature type="non-terminal residue" evidence="1">
    <location>
        <position position="81"/>
    </location>
</feature>
<sequence>MQLILLERPTSKTIRLVPNTKNGNIYTPLLTIAYSDIDLKNANSQSVKIALGVLGGLAVLSSLLKTAGWKRRIGSPMIDLQ</sequence>
<gene>
    <name evidence="1" type="ORF">A6R68_13963</name>
</gene>
<dbReference type="STRING" id="56216.A0A1A6H0V1"/>
<dbReference type="EMBL" id="LZPO01057391">
    <property type="protein sequence ID" value="OBS71460.1"/>
    <property type="molecule type" value="Genomic_DNA"/>
</dbReference>
<name>A0A1A6H0V1_NEOLE</name>
<dbReference type="AlphaFoldDB" id="A0A1A6H0V1"/>